<dbReference type="STRING" id="671987.R0IBN2"/>
<keyword evidence="2" id="KW-1185">Reference proteome</keyword>
<dbReference type="InterPro" id="IPR051057">
    <property type="entry name" value="PI-PLC_domain"/>
</dbReference>
<protein>
    <recommendedName>
        <fullName evidence="3">PLC-like phosphodiesterase</fullName>
    </recommendedName>
</protein>
<dbReference type="EMBL" id="KB908844">
    <property type="protein sequence ID" value="EOA82830.1"/>
    <property type="molecule type" value="Genomic_DNA"/>
</dbReference>
<reference evidence="1 2" key="1">
    <citation type="journal article" date="2012" name="PLoS Pathog.">
        <title>Diverse lifestyles and strategies of plant pathogenesis encoded in the genomes of eighteen Dothideomycetes fungi.</title>
        <authorList>
            <person name="Ohm R.A."/>
            <person name="Feau N."/>
            <person name="Henrissat B."/>
            <person name="Schoch C.L."/>
            <person name="Horwitz B.A."/>
            <person name="Barry K.W."/>
            <person name="Condon B.J."/>
            <person name="Copeland A.C."/>
            <person name="Dhillon B."/>
            <person name="Glaser F."/>
            <person name="Hesse C.N."/>
            <person name="Kosti I."/>
            <person name="LaButti K."/>
            <person name="Lindquist E.A."/>
            <person name="Lucas S."/>
            <person name="Salamov A.A."/>
            <person name="Bradshaw R.E."/>
            <person name="Ciuffetti L."/>
            <person name="Hamelin R.C."/>
            <person name="Kema G.H.J."/>
            <person name="Lawrence C."/>
            <person name="Scott J.A."/>
            <person name="Spatafora J.W."/>
            <person name="Turgeon B.G."/>
            <person name="de Wit P.J.G.M."/>
            <person name="Zhong S."/>
            <person name="Goodwin S.B."/>
            <person name="Grigoriev I.V."/>
        </authorList>
    </citation>
    <scope>NUCLEOTIDE SEQUENCE [LARGE SCALE GENOMIC DNA]</scope>
    <source>
        <strain evidence="2">28A</strain>
    </source>
</reference>
<dbReference type="GO" id="GO:0008081">
    <property type="term" value="F:phosphoric diester hydrolase activity"/>
    <property type="evidence" value="ECO:0007669"/>
    <property type="project" value="InterPro"/>
</dbReference>
<reference evidence="1 2" key="2">
    <citation type="journal article" date="2013" name="PLoS Genet.">
        <title>Comparative genome structure, secondary metabolite, and effector coding capacity across Cochliobolus pathogens.</title>
        <authorList>
            <person name="Condon B.J."/>
            <person name="Leng Y."/>
            <person name="Wu D."/>
            <person name="Bushley K.E."/>
            <person name="Ohm R.A."/>
            <person name="Otillar R."/>
            <person name="Martin J."/>
            <person name="Schackwitz W."/>
            <person name="Grimwood J."/>
            <person name="MohdZainudin N."/>
            <person name="Xue C."/>
            <person name="Wang R."/>
            <person name="Manning V.A."/>
            <person name="Dhillon B."/>
            <person name="Tu Z.J."/>
            <person name="Steffenson B.J."/>
            <person name="Salamov A."/>
            <person name="Sun H."/>
            <person name="Lowry S."/>
            <person name="LaButti K."/>
            <person name="Han J."/>
            <person name="Copeland A."/>
            <person name="Lindquist E."/>
            <person name="Barry K."/>
            <person name="Schmutz J."/>
            <person name="Baker S.E."/>
            <person name="Ciuffetti L.M."/>
            <person name="Grigoriev I.V."/>
            <person name="Zhong S."/>
            <person name="Turgeon B.G."/>
        </authorList>
    </citation>
    <scope>NUCLEOTIDE SEQUENCE [LARGE SCALE GENOMIC DNA]</scope>
    <source>
        <strain evidence="2">28A</strain>
    </source>
</reference>
<dbReference type="RefSeq" id="XP_008029829.1">
    <property type="nucleotide sequence ID" value="XM_008031638.1"/>
</dbReference>
<dbReference type="AlphaFoldDB" id="R0IBN2"/>
<evidence type="ECO:0000313" key="1">
    <source>
        <dbReference type="EMBL" id="EOA82830.1"/>
    </source>
</evidence>
<dbReference type="SUPFAM" id="SSF51695">
    <property type="entry name" value="PLC-like phosphodiesterases"/>
    <property type="match status" value="1"/>
</dbReference>
<sequence>MYPANFSCIDGFLTLVNGSPFNWTLAGQHSYQMDTWSWPSVSAGAAAKVHVEFGGRGHTQDDAGEAYYSIDGTSNKFTVLARKQSDFQLTISLDGMSTEQSPEKSDIQLGFRHDAAVNWILSSDEAGNFWSNSASYAGWMQQSMGSLANRTLRHICMPGSHDAGMTTFQIGTVGANFPNTQTQYLNFYQQLLAGSRYFDLRPVISRGKWVAGHYSKVGNIWVGGNGEDLSTIIQQVNDFTAKYKELVIINISHSIDTDKDYKDLSQAQWNDLFTTLTKLNYRFTINNPSTTDLSRYKLADFITDRASILLIVELPRDITLGAFANQGIYTSANFPTYNAYSKTNNLATMQQDQLAKLRAQRKIVGNAGARKGVFHVFSWTLTQDVNDVLNYDRAIMNMATDAFDALISNAWPAFTPQSFPNVLYVDSLGVRDKSVAFPFLEPKKNLPVNVDIAAFAVAVNNAVAGRNAYVLGM</sequence>
<dbReference type="OrthoDB" id="1046782at2759"/>
<accession>R0IBN2</accession>
<name>R0IBN2_EXST2</name>
<evidence type="ECO:0000313" key="2">
    <source>
        <dbReference type="Proteomes" id="UP000016935"/>
    </source>
</evidence>
<dbReference type="eggNOG" id="KOG4306">
    <property type="taxonomic scope" value="Eukaryota"/>
</dbReference>
<dbReference type="Proteomes" id="UP000016935">
    <property type="component" value="Unassembled WGS sequence"/>
</dbReference>
<dbReference type="PANTHER" id="PTHR13593:SF143">
    <property type="entry name" value="PHOSPHATIDYLINOSITOL-SPECIFIC PHOSPHOLIPASE C X DOMAIN-CONTAINING PROTEIN"/>
    <property type="match status" value="1"/>
</dbReference>
<dbReference type="PANTHER" id="PTHR13593">
    <property type="match status" value="1"/>
</dbReference>
<evidence type="ECO:0008006" key="3">
    <source>
        <dbReference type="Google" id="ProtNLM"/>
    </source>
</evidence>
<proteinExistence type="predicted"/>
<dbReference type="Gene3D" id="3.20.20.190">
    <property type="entry name" value="Phosphatidylinositol (PI) phosphodiesterase"/>
    <property type="match status" value="1"/>
</dbReference>
<gene>
    <name evidence="1" type="ORF">SETTUDRAFT_96404</name>
</gene>
<dbReference type="GO" id="GO:0006629">
    <property type="term" value="P:lipid metabolic process"/>
    <property type="evidence" value="ECO:0007669"/>
    <property type="project" value="InterPro"/>
</dbReference>
<organism evidence="1 2">
    <name type="scientific">Exserohilum turcicum (strain 28A)</name>
    <name type="common">Northern leaf blight fungus</name>
    <name type="synonym">Setosphaeria turcica</name>
    <dbReference type="NCBI Taxonomy" id="671987"/>
    <lineage>
        <taxon>Eukaryota</taxon>
        <taxon>Fungi</taxon>
        <taxon>Dikarya</taxon>
        <taxon>Ascomycota</taxon>
        <taxon>Pezizomycotina</taxon>
        <taxon>Dothideomycetes</taxon>
        <taxon>Pleosporomycetidae</taxon>
        <taxon>Pleosporales</taxon>
        <taxon>Pleosporineae</taxon>
        <taxon>Pleosporaceae</taxon>
        <taxon>Exserohilum</taxon>
    </lineage>
</organism>
<dbReference type="InterPro" id="IPR017946">
    <property type="entry name" value="PLC-like_Pdiesterase_TIM-brl"/>
</dbReference>
<dbReference type="HOGENOM" id="CLU_031469_1_0_1"/>
<dbReference type="GeneID" id="19406232"/>